<dbReference type="InterPro" id="IPR036396">
    <property type="entry name" value="Cyt_P450_sf"/>
</dbReference>
<dbReference type="GO" id="GO:0020037">
    <property type="term" value="F:heme binding"/>
    <property type="evidence" value="ECO:0007669"/>
    <property type="project" value="InterPro"/>
</dbReference>
<evidence type="ECO:0000256" key="5">
    <source>
        <dbReference type="ARBA" id="ARBA00023004"/>
    </source>
</evidence>
<dbReference type="PANTHER" id="PTHR24305:SF232">
    <property type="entry name" value="P450, PUTATIVE (EUROFUNG)-RELATED"/>
    <property type="match status" value="1"/>
</dbReference>
<keyword evidence="4 6" id="KW-0479">Metal-binding</keyword>
<keyword evidence="8" id="KW-1133">Transmembrane helix</keyword>
<dbReference type="GO" id="GO:0004497">
    <property type="term" value="F:monooxygenase activity"/>
    <property type="evidence" value="ECO:0007669"/>
    <property type="project" value="UniProtKB-KW"/>
</dbReference>
<dbReference type="AlphaFoldDB" id="A0AAD9S9G1"/>
<feature type="transmembrane region" description="Helical" evidence="8">
    <location>
        <begin position="34"/>
        <end position="52"/>
    </location>
</feature>
<keyword evidence="8" id="KW-0472">Membrane</keyword>
<feature type="binding site" description="axial binding residue" evidence="6">
    <location>
        <position position="504"/>
    </location>
    <ligand>
        <name>heme</name>
        <dbReference type="ChEBI" id="CHEBI:30413"/>
    </ligand>
    <ligandPart>
        <name>Fe</name>
        <dbReference type="ChEBI" id="CHEBI:18248"/>
    </ligandPart>
</feature>
<dbReference type="InterPro" id="IPR002401">
    <property type="entry name" value="Cyt_P450_E_grp-I"/>
</dbReference>
<evidence type="ECO:0000256" key="2">
    <source>
        <dbReference type="ARBA" id="ARBA00010617"/>
    </source>
</evidence>
<evidence type="ECO:0000313" key="9">
    <source>
        <dbReference type="EMBL" id="KAK2602161.1"/>
    </source>
</evidence>
<evidence type="ECO:0008006" key="11">
    <source>
        <dbReference type="Google" id="ProtNLM"/>
    </source>
</evidence>
<organism evidence="9 10">
    <name type="scientific">Phomopsis amygdali</name>
    <name type="common">Fusicoccum amygdali</name>
    <dbReference type="NCBI Taxonomy" id="1214568"/>
    <lineage>
        <taxon>Eukaryota</taxon>
        <taxon>Fungi</taxon>
        <taxon>Dikarya</taxon>
        <taxon>Ascomycota</taxon>
        <taxon>Pezizomycotina</taxon>
        <taxon>Sordariomycetes</taxon>
        <taxon>Sordariomycetidae</taxon>
        <taxon>Diaporthales</taxon>
        <taxon>Diaporthaceae</taxon>
        <taxon>Diaporthe</taxon>
    </lineage>
</organism>
<dbReference type="PANTHER" id="PTHR24305">
    <property type="entry name" value="CYTOCHROME P450"/>
    <property type="match status" value="1"/>
</dbReference>
<proteinExistence type="inferred from homology"/>
<dbReference type="InterPro" id="IPR017972">
    <property type="entry name" value="Cyt_P450_CS"/>
</dbReference>
<sequence length="582" mass="65624">MAPLLWPLGAIILFYALRYIYIPKPLPGIPYNRLSYFMPWGDLLSLGISFFARGEVFRWFNTRSHHHRSHIFQVFIPSFSTSSPVLVVTDPAEVRDIVTRRLSSIDRSRLMALWFGFLAPGASIGMPSGGSFRALRWVWNSMLSPVFLGNVTGPRIRDTALSLVELWSLKSGTQQCSPLEACGDLRLSTLEAMMGLLLGRELGMLETEISDLKRAEDGEKLWPWRRGRPEAQPRHFYRDFSLTLTCLDWVTQGVSPTVYSWVFRHLFWPFQRAQKNVEASLQRVVNDARQKLGGEEKAASYPISALELVLERATLRPQTEEIVSDAALRSEVIELLITGHETTASSIGWALKYLADDQTVQERLHEEMLRFLPESAITPTSEQIMTTHLPYLDAFIEETLRYSCTGPISFREATQDCTVLGHRIPSRTPIVLMTQDVTHREATYLEQNLKSAPSHLASTNTPKNGSDTVPPLNQFYPERWLNTNGGFDPKAVFSLPFSAGLKGCFGSKIAMMEMRIFLAVLVWNFRFAKLDAGLSGYGSLDGLTRKPSCCYALPIPRRGRVTDGINMSRTRLPPLCEDVLAK</sequence>
<gene>
    <name evidence="9" type="ORF">N8I77_008716</name>
</gene>
<dbReference type="PROSITE" id="PS00086">
    <property type="entry name" value="CYTOCHROME_P450"/>
    <property type="match status" value="1"/>
</dbReference>
<evidence type="ECO:0000256" key="1">
    <source>
        <dbReference type="ARBA" id="ARBA00001971"/>
    </source>
</evidence>
<evidence type="ECO:0000256" key="3">
    <source>
        <dbReference type="ARBA" id="ARBA00022617"/>
    </source>
</evidence>
<reference evidence="9" key="1">
    <citation type="submission" date="2023-06" db="EMBL/GenBank/DDBJ databases">
        <authorList>
            <person name="Noh H."/>
        </authorList>
    </citation>
    <scope>NUCLEOTIDE SEQUENCE</scope>
    <source>
        <strain evidence="9">DUCC20226</strain>
    </source>
</reference>
<keyword evidence="10" id="KW-1185">Reference proteome</keyword>
<dbReference type="InterPro" id="IPR050121">
    <property type="entry name" value="Cytochrome_P450_monoxygenase"/>
</dbReference>
<dbReference type="SUPFAM" id="SSF48264">
    <property type="entry name" value="Cytochrome P450"/>
    <property type="match status" value="1"/>
</dbReference>
<dbReference type="PRINTS" id="PR00463">
    <property type="entry name" value="EP450I"/>
</dbReference>
<dbReference type="Proteomes" id="UP001265746">
    <property type="component" value="Unassembled WGS sequence"/>
</dbReference>
<keyword evidence="7" id="KW-0503">Monooxygenase</keyword>
<feature type="transmembrane region" description="Helical" evidence="8">
    <location>
        <begin position="110"/>
        <end position="126"/>
    </location>
</feature>
<dbReference type="PRINTS" id="PR00385">
    <property type="entry name" value="P450"/>
</dbReference>
<comment type="cofactor">
    <cofactor evidence="1 6">
        <name>heme</name>
        <dbReference type="ChEBI" id="CHEBI:30413"/>
    </cofactor>
</comment>
<dbReference type="Gene3D" id="1.10.630.10">
    <property type="entry name" value="Cytochrome P450"/>
    <property type="match status" value="1"/>
</dbReference>
<comment type="similarity">
    <text evidence="2 7">Belongs to the cytochrome P450 family.</text>
</comment>
<dbReference type="EMBL" id="JAUJFL010000005">
    <property type="protein sequence ID" value="KAK2602161.1"/>
    <property type="molecule type" value="Genomic_DNA"/>
</dbReference>
<evidence type="ECO:0000256" key="8">
    <source>
        <dbReference type="SAM" id="Phobius"/>
    </source>
</evidence>
<accession>A0AAD9S9G1</accession>
<dbReference type="Pfam" id="PF00067">
    <property type="entry name" value="p450"/>
    <property type="match status" value="2"/>
</dbReference>
<evidence type="ECO:0000256" key="7">
    <source>
        <dbReference type="RuleBase" id="RU000461"/>
    </source>
</evidence>
<keyword evidence="5 6" id="KW-0408">Iron</keyword>
<keyword evidence="7" id="KW-0560">Oxidoreductase</keyword>
<keyword evidence="3 6" id="KW-0349">Heme</keyword>
<dbReference type="InterPro" id="IPR001128">
    <property type="entry name" value="Cyt_P450"/>
</dbReference>
<evidence type="ECO:0000256" key="6">
    <source>
        <dbReference type="PIRSR" id="PIRSR602401-1"/>
    </source>
</evidence>
<evidence type="ECO:0000256" key="4">
    <source>
        <dbReference type="ARBA" id="ARBA00022723"/>
    </source>
</evidence>
<keyword evidence="8" id="KW-0812">Transmembrane</keyword>
<protein>
    <recommendedName>
        <fullName evidence="11">Cytochrome P450</fullName>
    </recommendedName>
</protein>
<name>A0AAD9S9G1_PHOAM</name>
<comment type="caution">
    <text evidence="9">The sequence shown here is derived from an EMBL/GenBank/DDBJ whole genome shotgun (WGS) entry which is preliminary data.</text>
</comment>
<evidence type="ECO:0000313" key="10">
    <source>
        <dbReference type="Proteomes" id="UP001265746"/>
    </source>
</evidence>
<dbReference type="GO" id="GO:0016705">
    <property type="term" value="F:oxidoreductase activity, acting on paired donors, with incorporation or reduction of molecular oxygen"/>
    <property type="evidence" value="ECO:0007669"/>
    <property type="project" value="InterPro"/>
</dbReference>
<dbReference type="GO" id="GO:0005506">
    <property type="term" value="F:iron ion binding"/>
    <property type="evidence" value="ECO:0007669"/>
    <property type="project" value="InterPro"/>
</dbReference>